<feature type="chain" id="PRO_5022053627" evidence="1">
    <location>
        <begin position="22"/>
        <end position="137"/>
    </location>
</feature>
<dbReference type="Proteomes" id="UP000318571">
    <property type="component" value="Chromosome 4"/>
</dbReference>
<protein>
    <submittedName>
        <fullName evidence="2">Uncharacterized protein</fullName>
    </submittedName>
</protein>
<dbReference type="EMBL" id="VCGU01000011">
    <property type="protein sequence ID" value="TRY67489.1"/>
    <property type="molecule type" value="Genomic_DNA"/>
</dbReference>
<keyword evidence="1" id="KW-0732">Signal</keyword>
<name>A0A553NQ05_TIGCA</name>
<evidence type="ECO:0000313" key="3">
    <source>
        <dbReference type="Proteomes" id="UP000318571"/>
    </source>
</evidence>
<gene>
    <name evidence="2" type="ORF">TCAL_09245</name>
</gene>
<feature type="signal peptide" evidence="1">
    <location>
        <begin position="1"/>
        <end position="21"/>
    </location>
</feature>
<keyword evidence="3" id="KW-1185">Reference proteome</keyword>
<evidence type="ECO:0000313" key="2">
    <source>
        <dbReference type="EMBL" id="TRY67489.1"/>
    </source>
</evidence>
<reference evidence="2 3" key="1">
    <citation type="journal article" date="2018" name="Nat. Ecol. Evol.">
        <title>Genomic signatures of mitonuclear coevolution across populations of Tigriopus californicus.</title>
        <authorList>
            <person name="Barreto F.S."/>
            <person name="Watson E.T."/>
            <person name="Lima T.G."/>
            <person name="Willett C.S."/>
            <person name="Edmands S."/>
            <person name="Li W."/>
            <person name="Burton R.S."/>
        </authorList>
    </citation>
    <scope>NUCLEOTIDE SEQUENCE [LARGE SCALE GENOMIC DNA]</scope>
    <source>
        <strain evidence="2 3">San Diego</strain>
    </source>
</reference>
<comment type="caution">
    <text evidence="2">The sequence shown here is derived from an EMBL/GenBank/DDBJ whole genome shotgun (WGS) entry which is preliminary data.</text>
</comment>
<accession>A0A553NQ05</accession>
<evidence type="ECO:0000256" key="1">
    <source>
        <dbReference type="SAM" id="SignalP"/>
    </source>
</evidence>
<organism evidence="2 3">
    <name type="scientific">Tigriopus californicus</name>
    <name type="common">Marine copepod</name>
    <dbReference type="NCBI Taxonomy" id="6832"/>
    <lineage>
        <taxon>Eukaryota</taxon>
        <taxon>Metazoa</taxon>
        <taxon>Ecdysozoa</taxon>
        <taxon>Arthropoda</taxon>
        <taxon>Crustacea</taxon>
        <taxon>Multicrustacea</taxon>
        <taxon>Hexanauplia</taxon>
        <taxon>Copepoda</taxon>
        <taxon>Harpacticoida</taxon>
        <taxon>Harpacticidae</taxon>
        <taxon>Tigriopus</taxon>
    </lineage>
</organism>
<dbReference type="AlphaFoldDB" id="A0A553NQ05"/>
<proteinExistence type="predicted"/>
<sequence length="137" mass="15722">MGRDRFGFGLCLVALLGLGSSQNEPTDLDDLTVNFRIAPGCEKKLYRRDPKTTTLSVEEQNQCQAIFDCGPRCQGAESQCNEQTLPICNTYRRRECKTTYEKFVFWELTCRLASKRIFHNLDQARSNDLKTILVLTF</sequence>